<gene>
    <name evidence="3" type="ORF">GDO78_007092</name>
</gene>
<name>A0A8J6FG74_ELECQ</name>
<comment type="caution">
    <text evidence="1">Lacks conserved residue(s) required for the propagation of feature annotation.</text>
</comment>
<dbReference type="InterPro" id="IPR001609">
    <property type="entry name" value="Myosin_head_motor_dom-like"/>
</dbReference>
<dbReference type="Proteomes" id="UP000770717">
    <property type="component" value="Unassembled WGS sequence"/>
</dbReference>
<organism evidence="3 4">
    <name type="scientific">Eleutherodactylus coqui</name>
    <name type="common">Puerto Rican coqui</name>
    <dbReference type="NCBI Taxonomy" id="57060"/>
    <lineage>
        <taxon>Eukaryota</taxon>
        <taxon>Metazoa</taxon>
        <taxon>Chordata</taxon>
        <taxon>Craniata</taxon>
        <taxon>Vertebrata</taxon>
        <taxon>Euteleostomi</taxon>
        <taxon>Amphibia</taxon>
        <taxon>Batrachia</taxon>
        <taxon>Anura</taxon>
        <taxon>Neobatrachia</taxon>
        <taxon>Hyloidea</taxon>
        <taxon>Eleutherodactylidae</taxon>
        <taxon>Eleutherodactylinae</taxon>
        <taxon>Eleutherodactylus</taxon>
        <taxon>Eleutherodactylus</taxon>
    </lineage>
</organism>
<dbReference type="GO" id="GO:0005524">
    <property type="term" value="F:ATP binding"/>
    <property type="evidence" value="ECO:0007669"/>
    <property type="project" value="InterPro"/>
</dbReference>
<keyword evidence="1" id="KW-0518">Myosin</keyword>
<comment type="caution">
    <text evidence="3">The sequence shown here is derived from an EMBL/GenBank/DDBJ whole genome shotgun (WGS) entry which is preliminary data.</text>
</comment>
<evidence type="ECO:0000259" key="2">
    <source>
        <dbReference type="PROSITE" id="PS51456"/>
    </source>
</evidence>
<dbReference type="GO" id="GO:0003779">
    <property type="term" value="F:actin binding"/>
    <property type="evidence" value="ECO:0007669"/>
    <property type="project" value="UniProtKB-KW"/>
</dbReference>
<dbReference type="PROSITE" id="PS51456">
    <property type="entry name" value="MYOSIN_MOTOR"/>
    <property type="match status" value="1"/>
</dbReference>
<evidence type="ECO:0000313" key="4">
    <source>
        <dbReference type="Proteomes" id="UP000770717"/>
    </source>
</evidence>
<keyword evidence="1" id="KW-0009">Actin-binding</keyword>
<evidence type="ECO:0000313" key="3">
    <source>
        <dbReference type="EMBL" id="KAG9487031.1"/>
    </source>
</evidence>
<dbReference type="OrthoDB" id="2505895at2759"/>
<sequence>MQNSMQMLLLQPAALLPLLQPSVFQPLLLPGLLLLLGLLLLPPFPLFLPTPLAVVLPPPLLPLLLPPLPVLLPPPLPLLMACIPPANQKLGALLYVKVLYYVATPNFRCDYLKDLFSHRAKFPLICRSVAGMEGKSQQAMQRVSCVRKTFASSFAAVKRKSVCAQIKLQMDALMNLLKRSQIHFVHCLVPRLGMDGTECKSSQLCRGTAGDPINAAIDVPTVRIQFAGAQLLDAMRLCRIGYTDRMGLTEFRLRFQVLASKVMKKYISTYEPVDETKV</sequence>
<protein>
    <recommendedName>
        <fullName evidence="2">Myosin motor domain-containing protein</fullName>
    </recommendedName>
</protein>
<proteinExistence type="inferred from homology"/>
<reference evidence="3" key="1">
    <citation type="thesis" date="2020" institute="ProQuest LLC" country="789 East Eisenhower Parkway, Ann Arbor, MI, USA">
        <title>Comparative Genomics and Chromosome Evolution.</title>
        <authorList>
            <person name="Mudd A.B."/>
        </authorList>
    </citation>
    <scope>NUCLEOTIDE SEQUENCE</scope>
    <source>
        <strain evidence="3">HN-11 Male</strain>
        <tissue evidence="3">Kidney and liver</tissue>
    </source>
</reference>
<keyword evidence="1" id="KW-0505">Motor protein</keyword>
<keyword evidence="4" id="KW-1185">Reference proteome</keyword>
<evidence type="ECO:0000256" key="1">
    <source>
        <dbReference type="PROSITE-ProRule" id="PRU00782"/>
    </source>
</evidence>
<dbReference type="GO" id="GO:0016459">
    <property type="term" value="C:myosin complex"/>
    <property type="evidence" value="ECO:0007669"/>
    <property type="project" value="UniProtKB-KW"/>
</dbReference>
<dbReference type="InterPro" id="IPR027417">
    <property type="entry name" value="P-loop_NTPase"/>
</dbReference>
<dbReference type="AlphaFoldDB" id="A0A8J6FG74"/>
<comment type="similarity">
    <text evidence="1">Belongs to the TRAFAC class myosin-kinesin ATPase superfamily. Myosin family.</text>
</comment>
<dbReference type="GO" id="GO:0003774">
    <property type="term" value="F:cytoskeletal motor activity"/>
    <property type="evidence" value="ECO:0007669"/>
    <property type="project" value="InterPro"/>
</dbReference>
<dbReference type="EMBL" id="WNTK01000003">
    <property type="protein sequence ID" value="KAG9487031.1"/>
    <property type="molecule type" value="Genomic_DNA"/>
</dbReference>
<accession>A0A8J6FG74</accession>
<feature type="domain" description="Myosin motor" evidence="2">
    <location>
        <begin position="1"/>
        <end position="278"/>
    </location>
</feature>
<dbReference type="SUPFAM" id="SSF52540">
    <property type="entry name" value="P-loop containing nucleoside triphosphate hydrolases"/>
    <property type="match status" value="1"/>
</dbReference>